<evidence type="ECO:0000313" key="3">
    <source>
        <dbReference type="Proteomes" id="UP000011625"/>
    </source>
</evidence>
<dbReference type="AlphaFoldDB" id="M0MS25"/>
<name>M0MS25_9EURY</name>
<proteinExistence type="predicted"/>
<evidence type="ECO:0000256" key="1">
    <source>
        <dbReference type="SAM" id="MobiDB-lite"/>
    </source>
</evidence>
<feature type="compositionally biased region" description="Basic and acidic residues" evidence="1">
    <location>
        <begin position="1"/>
        <end position="14"/>
    </location>
</feature>
<accession>M0MS25</accession>
<dbReference type="Proteomes" id="UP000011625">
    <property type="component" value="Unassembled WGS sequence"/>
</dbReference>
<reference evidence="2 3" key="1">
    <citation type="journal article" date="2014" name="PLoS Genet.">
        <title>Phylogenetically driven sequencing of extremely halophilic archaea reveals strategies for static and dynamic osmo-response.</title>
        <authorList>
            <person name="Becker E.A."/>
            <person name="Seitzer P.M."/>
            <person name="Tritt A."/>
            <person name="Larsen D."/>
            <person name="Krusor M."/>
            <person name="Yao A.I."/>
            <person name="Wu D."/>
            <person name="Madern D."/>
            <person name="Eisen J.A."/>
            <person name="Darling A.E."/>
            <person name="Facciotti M.T."/>
        </authorList>
    </citation>
    <scope>NUCLEOTIDE SEQUENCE [LARGE SCALE GENOMIC DNA]</scope>
    <source>
        <strain evidence="2 3">DSM 8989</strain>
    </source>
</reference>
<feature type="region of interest" description="Disordered" evidence="1">
    <location>
        <begin position="1"/>
        <end position="58"/>
    </location>
</feature>
<feature type="compositionally biased region" description="Low complexity" evidence="1">
    <location>
        <begin position="40"/>
        <end position="56"/>
    </location>
</feature>
<protein>
    <submittedName>
        <fullName evidence="2">Uncharacterized protein</fullName>
    </submittedName>
</protein>
<dbReference type="InterPro" id="IPR058276">
    <property type="entry name" value="DUF7970"/>
</dbReference>
<organism evidence="2 3">
    <name type="scientific">Halococcus salifodinae DSM 8989</name>
    <dbReference type="NCBI Taxonomy" id="1227456"/>
    <lineage>
        <taxon>Archaea</taxon>
        <taxon>Methanobacteriati</taxon>
        <taxon>Methanobacteriota</taxon>
        <taxon>Stenosarchaea group</taxon>
        <taxon>Halobacteria</taxon>
        <taxon>Halobacteriales</taxon>
        <taxon>Halococcaceae</taxon>
        <taxon>Halococcus</taxon>
    </lineage>
</organism>
<evidence type="ECO:0000313" key="2">
    <source>
        <dbReference type="EMBL" id="EMA48507.1"/>
    </source>
</evidence>
<comment type="caution">
    <text evidence="2">The sequence shown here is derived from an EMBL/GenBank/DDBJ whole genome shotgun (WGS) entry which is preliminary data.</text>
</comment>
<sequence length="119" mass="13471">MAKDNDTSDLERSSNRLGQRFSNTSESNGSEDTEDGPTESTQSANADSSSDTNASAIEWKPTTVYLPENTRREFRRFLKRLTLDHPEIEDAEKRQLHTALIRAGMEHPEEVAEFAEQEL</sequence>
<dbReference type="Pfam" id="PF25925">
    <property type="entry name" value="DUF7970"/>
    <property type="match status" value="1"/>
</dbReference>
<dbReference type="EMBL" id="AOME01000089">
    <property type="protein sequence ID" value="EMA48507.1"/>
    <property type="molecule type" value="Genomic_DNA"/>
</dbReference>
<gene>
    <name evidence="2" type="ORF">C450_19571</name>
</gene>
<feature type="compositionally biased region" description="Polar residues" evidence="1">
    <location>
        <begin position="15"/>
        <end position="28"/>
    </location>
</feature>
<keyword evidence="3" id="KW-1185">Reference proteome</keyword>